<evidence type="ECO:0000256" key="5">
    <source>
        <dbReference type="ARBA" id="ARBA00022781"/>
    </source>
</evidence>
<dbReference type="GO" id="GO:0046933">
    <property type="term" value="F:proton-transporting ATP synthase activity, rotational mechanism"/>
    <property type="evidence" value="ECO:0007669"/>
    <property type="project" value="UniProtKB-UniRule"/>
</dbReference>
<evidence type="ECO:0000313" key="17">
    <source>
        <dbReference type="Proteomes" id="UP000002424"/>
    </source>
</evidence>
<accession>C1DEJ7</accession>
<dbReference type="GO" id="GO:0046961">
    <property type="term" value="F:proton-transporting ATPase activity, rotational mechanism"/>
    <property type="evidence" value="ECO:0007669"/>
    <property type="project" value="TreeGrafter"/>
</dbReference>
<protein>
    <recommendedName>
        <fullName evidence="13">ATP synthase subunit b</fullName>
    </recommendedName>
    <alternativeName>
        <fullName evidence="13">ATP synthase F(0) sector subunit b</fullName>
    </alternativeName>
    <alternativeName>
        <fullName evidence="13">ATPase subunit I</fullName>
    </alternativeName>
    <alternativeName>
        <fullName evidence="13">F-type ATPase subunit b</fullName>
        <shortName evidence="13">F-ATPase subunit b</shortName>
    </alternativeName>
</protein>
<dbReference type="EnsemblBacteria" id="ACO78182">
    <property type="protein sequence ID" value="ACO78182"/>
    <property type="gene ID" value="Avin_19730"/>
</dbReference>
<keyword evidence="13" id="KW-0997">Cell inner membrane</keyword>
<evidence type="ECO:0000256" key="2">
    <source>
        <dbReference type="ARBA" id="ARBA00022448"/>
    </source>
</evidence>
<evidence type="ECO:0000256" key="13">
    <source>
        <dbReference type="HAMAP-Rule" id="MF_01398"/>
    </source>
</evidence>
<feature type="coiled-coil region" evidence="15">
    <location>
        <begin position="41"/>
        <end position="112"/>
    </location>
</feature>
<dbReference type="PANTHER" id="PTHR33445">
    <property type="entry name" value="ATP SYNTHASE SUBUNIT B', CHLOROPLASTIC"/>
    <property type="match status" value="1"/>
</dbReference>
<keyword evidence="9 13" id="KW-0066">ATP synthesis</keyword>
<keyword evidence="7 13" id="KW-0406">Ion transport</keyword>
<reference evidence="16 17" key="1">
    <citation type="journal article" date="2009" name="J. Bacteriol.">
        <title>Genome sequence of Azotobacter vinelandii, an obligate aerobe specialized to support diverse anaerobic metabolic processes.</title>
        <authorList>
            <person name="Setubal J.C."/>
            <person name="dos Santos P."/>
            <person name="Goldman B.S."/>
            <person name="Ertesvag H."/>
            <person name="Espin G."/>
            <person name="Rubio L.M."/>
            <person name="Valla S."/>
            <person name="Almeida N.F."/>
            <person name="Balasubramanian D."/>
            <person name="Cromes L."/>
            <person name="Curatti L."/>
            <person name="Du Z."/>
            <person name="Godsy E."/>
            <person name="Goodner B."/>
            <person name="Hellner-Burris K."/>
            <person name="Hernandez J.A."/>
            <person name="Houmiel K."/>
            <person name="Imperial J."/>
            <person name="Kennedy C."/>
            <person name="Larson T.J."/>
            <person name="Latreille P."/>
            <person name="Ligon L.S."/>
            <person name="Lu J."/>
            <person name="Maerk M."/>
            <person name="Miller N.M."/>
            <person name="Norton S."/>
            <person name="O'Carroll I.P."/>
            <person name="Paulsen I."/>
            <person name="Raulfs E.C."/>
            <person name="Roemer R."/>
            <person name="Rosser J."/>
            <person name="Segura D."/>
            <person name="Slater S."/>
            <person name="Stricklin S.L."/>
            <person name="Studholme D.J."/>
            <person name="Sun J."/>
            <person name="Viana C.J."/>
            <person name="Wallin E."/>
            <person name="Wang B."/>
            <person name="Wheeler C."/>
            <person name="Zhu H."/>
            <person name="Dean D.R."/>
            <person name="Dixon R."/>
            <person name="Wood D."/>
        </authorList>
    </citation>
    <scope>NUCLEOTIDE SEQUENCE [LARGE SCALE GENOMIC DNA]</scope>
    <source>
        <strain evidence="17">DJ / ATCC BAA-1303</strain>
    </source>
</reference>
<dbReference type="eggNOG" id="COG0712">
    <property type="taxonomic scope" value="Bacteria"/>
</dbReference>
<organism evidence="16 17">
    <name type="scientific">Azotobacter vinelandii (strain DJ / ATCC BAA-1303)</name>
    <dbReference type="NCBI Taxonomy" id="322710"/>
    <lineage>
        <taxon>Bacteria</taxon>
        <taxon>Pseudomonadati</taxon>
        <taxon>Pseudomonadota</taxon>
        <taxon>Gammaproteobacteria</taxon>
        <taxon>Pseudomonadales</taxon>
        <taxon>Pseudomonadaceae</taxon>
        <taxon>Azotobacter</taxon>
    </lineage>
</organism>
<keyword evidence="4 13" id="KW-0812">Transmembrane</keyword>
<comment type="function">
    <text evidence="10 13">F(1)F(0) ATP synthase produces ATP from ADP in the presence of a proton or sodium gradient. F-type ATPases consist of two structural domains, F(1) containing the extramembraneous catalytic core and F(0) containing the membrane proton channel, linked together by a central stalk and a peripheral stalk. During catalysis, ATP synthesis in the catalytic domain of F(1) is coupled via a rotary mechanism of the central stalk subunits to proton translocation.</text>
</comment>
<evidence type="ECO:0000256" key="3">
    <source>
        <dbReference type="ARBA" id="ARBA00022547"/>
    </source>
</evidence>
<evidence type="ECO:0000256" key="7">
    <source>
        <dbReference type="ARBA" id="ARBA00023065"/>
    </source>
</evidence>
<evidence type="ECO:0000256" key="8">
    <source>
        <dbReference type="ARBA" id="ARBA00023136"/>
    </source>
</evidence>
<keyword evidence="5 13" id="KW-0375">Hydrogen ion transport</keyword>
<proteinExistence type="inferred from homology"/>
<comment type="subunit">
    <text evidence="13">F-type ATPases have 2 components, F(1) - the catalytic core - and F(0) - the membrane proton channel. F(1) has five subunits: alpha(3), beta(3), gamma(1), delta(1), epsilon(1). F(0) has three main subunits: a(1), b(2) and c(10-14). The alpha and beta chains form an alternating ring which encloses part of the gamma chain. F(1) is attached to F(0) by a central stalk formed by the gamma and epsilon chains, while a peripheral stalk is formed by the delta and b chains.</text>
</comment>
<dbReference type="GeneID" id="88185212"/>
<evidence type="ECO:0000256" key="12">
    <source>
        <dbReference type="ARBA" id="ARBA00037847"/>
    </source>
</evidence>
<evidence type="ECO:0000256" key="4">
    <source>
        <dbReference type="ARBA" id="ARBA00022692"/>
    </source>
</evidence>
<dbReference type="KEGG" id="avn:Avin_19730"/>
<dbReference type="GO" id="GO:0045259">
    <property type="term" value="C:proton-transporting ATP synthase complex"/>
    <property type="evidence" value="ECO:0007669"/>
    <property type="project" value="UniProtKB-KW"/>
</dbReference>
<dbReference type="RefSeq" id="WP_012700591.1">
    <property type="nucleotide sequence ID" value="NC_012560.1"/>
</dbReference>
<keyword evidence="15" id="KW-0175">Coiled coil</keyword>
<dbReference type="EMBL" id="CP001157">
    <property type="protein sequence ID" value="ACO78182.1"/>
    <property type="molecule type" value="Genomic_DNA"/>
</dbReference>
<name>C1DEJ7_AZOVD</name>
<keyword evidence="17" id="KW-1185">Reference proteome</keyword>
<feature type="transmembrane region" description="Helical" evidence="13">
    <location>
        <begin position="6"/>
        <end position="27"/>
    </location>
</feature>
<dbReference type="HOGENOM" id="CLU_070737_0_0_6"/>
<dbReference type="Proteomes" id="UP000002424">
    <property type="component" value="Chromosome"/>
</dbReference>
<dbReference type="GO" id="GO:0005886">
    <property type="term" value="C:plasma membrane"/>
    <property type="evidence" value="ECO:0007669"/>
    <property type="project" value="UniProtKB-SubCell"/>
</dbReference>
<keyword evidence="6 13" id="KW-1133">Transmembrane helix</keyword>
<gene>
    <name evidence="13" type="primary">atpF</name>
    <name evidence="16" type="ordered locus">Avin_19730</name>
</gene>
<evidence type="ECO:0000256" key="9">
    <source>
        <dbReference type="ARBA" id="ARBA00023310"/>
    </source>
</evidence>
<dbReference type="GO" id="GO:0012505">
    <property type="term" value="C:endomembrane system"/>
    <property type="evidence" value="ECO:0007669"/>
    <property type="project" value="UniProtKB-SubCell"/>
</dbReference>
<dbReference type="AlphaFoldDB" id="C1DEJ7"/>
<evidence type="ECO:0000256" key="14">
    <source>
        <dbReference type="RuleBase" id="RU003848"/>
    </source>
</evidence>
<dbReference type="InterPro" id="IPR002146">
    <property type="entry name" value="ATP_synth_b/b'su_bac/chlpt"/>
</dbReference>
<evidence type="ECO:0000256" key="1">
    <source>
        <dbReference type="ARBA" id="ARBA00005513"/>
    </source>
</evidence>
<dbReference type="InterPro" id="IPR050059">
    <property type="entry name" value="ATP_synthase_B_chain"/>
</dbReference>
<dbReference type="PANTHER" id="PTHR33445:SF2">
    <property type="entry name" value="ATP SYNTHASE SUBUNIT B', CHLOROPLASTIC"/>
    <property type="match status" value="1"/>
</dbReference>
<dbReference type="OrthoDB" id="466272at2"/>
<keyword evidence="13" id="KW-1003">Cell membrane</keyword>
<evidence type="ECO:0000256" key="6">
    <source>
        <dbReference type="ARBA" id="ARBA00022989"/>
    </source>
</evidence>
<dbReference type="STRING" id="322710.Avin_19730"/>
<dbReference type="HAMAP" id="MF_01398">
    <property type="entry name" value="ATP_synth_b_bprime"/>
    <property type="match status" value="1"/>
</dbReference>
<keyword evidence="3 13" id="KW-0138">CF(0)</keyword>
<comment type="function">
    <text evidence="11">Component of the F(0) channel, it forms part of the peripheral stalk, linking F(1) to F(0). The b'-subunit is a diverged and duplicated form of b found in plants and photosynthetic bacteria.</text>
</comment>
<evidence type="ECO:0000256" key="11">
    <source>
        <dbReference type="ARBA" id="ARBA00025614"/>
    </source>
</evidence>
<dbReference type="Pfam" id="PF00430">
    <property type="entry name" value="ATP-synt_B"/>
    <property type="match status" value="1"/>
</dbReference>
<evidence type="ECO:0000256" key="15">
    <source>
        <dbReference type="SAM" id="Coils"/>
    </source>
</evidence>
<dbReference type="eggNOG" id="COG0711">
    <property type="taxonomic scope" value="Bacteria"/>
</dbReference>
<sequence length="246" mass="26730">MTLDWWSLGLQAVNVLILVWLLSRFLFRPVAQIVAERQSEAGRLLDEAAEAKAAAERVRAEAEAARAQLASRQDTALRAAEQEVAGVKARLLREAEEEVRQLHERAEQAQVARQQAALALVEERATRLALEIAARLLERLPDSVRLSAFIDGLLAGLDELPAAARQALGAESAALTLRVPRTPSAGELEACRQALARALGREPELKVAVDPGLIAGLELEGSNAVVRNSFRADLARLHRELSHESA</sequence>
<evidence type="ECO:0000313" key="16">
    <source>
        <dbReference type="EMBL" id="ACO78182.1"/>
    </source>
</evidence>
<evidence type="ECO:0000256" key="10">
    <source>
        <dbReference type="ARBA" id="ARBA00025198"/>
    </source>
</evidence>
<comment type="subcellular location">
    <subcellularLocation>
        <location evidence="13">Cell inner membrane</location>
        <topology evidence="13">Single-pass membrane protein</topology>
    </subcellularLocation>
    <subcellularLocation>
        <location evidence="12">Endomembrane system</location>
        <topology evidence="12">Single-pass membrane protein</topology>
    </subcellularLocation>
</comment>
<keyword evidence="8 13" id="KW-0472">Membrane</keyword>
<keyword evidence="2 13" id="KW-0813">Transport</keyword>
<comment type="similarity">
    <text evidence="1 13 14">Belongs to the ATPase B chain family.</text>
</comment>